<keyword evidence="2" id="KW-1185">Reference proteome</keyword>
<dbReference type="Proteomes" id="UP000001203">
    <property type="component" value="Chromosome circular"/>
</dbReference>
<dbReference type="AlphaFoldDB" id="B1WPX9"/>
<dbReference type="KEGG" id="cyt:cce_3946"/>
<gene>
    <name evidence="1" type="ordered locus">cce_3946</name>
</gene>
<protein>
    <submittedName>
        <fullName evidence="1">Uncharacterized protein</fullName>
    </submittedName>
</protein>
<evidence type="ECO:0000313" key="1">
    <source>
        <dbReference type="EMBL" id="ACB53294.1"/>
    </source>
</evidence>
<dbReference type="HOGENOM" id="CLU_3215164_0_0_3"/>
<dbReference type="RefSeq" id="WP_009547222.1">
    <property type="nucleotide sequence ID" value="NC_010546.1"/>
</dbReference>
<name>B1WPX9_CROS5</name>
<dbReference type="eggNOG" id="COG1569">
    <property type="taxonomic scope" value="Bacteria"/>
</dbReference>
<organism evidence="1 2">
    <name type="scientific">Crocosphaera subtropica (strain ATCC 51142 / BH68)</name>
    <name type="common">Cyanothece sp. (strain ATCC 51142)</name>
    <dbReference type="NCBI Taxonomy" id="43989"/>
    <lineage>
        <taxon>Bacteria</taxon>
        <taxon>Bacillati</taxon>
        <taxon>Cyanobacteriota</taxon>
        <taxon>Cyanophyceae</taxon>
        <taxon>Oscillatoriophycideae</taxon>
        <taxon>Chroococcales</taxon>
        <taxon>Aphanothecaceae</taxon>
        <taxon>Crocosphaera</taxon>
        <taxon>Crocosphaera subtropica</taxon>
    </lineage>
</organism>
<proteinExistence type="predicted"/>
<accession>B1WPX9</accession>
<dbReference type="EMBL" id="CP000806">
    <property type="protein sequence ID" value="ACB53294.1"/>
    <property type="molecule type" value="Genomic_DNA"/>
</dbReference>
<evidence type="ECO:0000313" key="2">
    <source>
        <dbReference type="Proteomes" id="UP000001203"/>
    </source>
</evidence>
<sequence>MFLAASYEAKADYLVSLYNHLLYLKYYHGRQILTPSLFLKALEI</sequence>
<reference evidence="1 2" key="1">
    <citation type="journal article" date="2008" name="Proc. Natl. Acad. Sci. U.S.A.">
        <title>The genome of Cyanothece 51142, a unicellular diazotrophic cyanobacterium important in the marine nitrogen cycle.</title>
        <authorList>
            <person name="Welsh E.A."/>
            <person name="Liberton M."/>
            <person name="Stoeckel J."/>
            <person name="Loh T."/>
            <person name="Elvitigala T."/>
            <person name="Wang C."/>
            <person name="Wollam A."/>
            <person name="Fulton R.S."/>
            <person name="Clifton S.W."/>
            <person name="Jacobs J.M."/>
            <person name="Aurora R."/>
            <person name="Ghosh B.K."/>
            <person name="Sherman L.A."/>
            <person name="Smith R.D."/>
            <person name="Wilson R.K."/>
            <person name="Pakrasi H.B."/>
        </authorList>
    </citation>
    <scope>NUCLEOTIDE SEQUENCE [LARGE SCALE GENOMIC DNA]</scope>
    <source>
        <strain evidence="2">ATCC 51142 / BH68</strain>
    </source>
</reference>